<dbReference type="Pfam" id="PF00440">
    <property type="entry name" value="TetR_N"/>
    <property type="match status" value="1"/>
</dbReference>
<accession>A0AA96LBL3</accession>
<organism evidence="4 5">
    <name type="scientific">Paenibacillus aurantius</name>
    <dbReference type="NCBI Taxonomy" id="2918900"/>
    <lineage>
        <taxon>Bacteria</taxon>
        <taxon>Bacillati</taxon>
        <taxon>Bacillota</taxon>
        <taxon>Bacilli</taxon>
        <taxon>Bacillales</taxon>
        <taxon>Paenibacillaceae</taxon>
        <taxon>Paenibacillus</taxon>
    </lineage>
</organism>
<dbReference type="PROSITE" id="PS50977">
    <property type="entry name" value="HTH_TETR_2"/>
    <property type="match status" value="1"/>
</dbReference>
<dbReference type="EMBL" id="CP130318">
    <property type="protein sequence ID" value="WNQ10686.1"/>
    <property type="molecule type" value="Genomic_DNA"/>
</dbReference>
<dbReference type="InterPro" id="IPR050109">
    <property type="entry name" value="HTH-type_TetR-like_transc_reg"/>
</dbReference>
<evidence type="ECO:0000313" key="4">
    <source>
        <dbReference type="EMBL" id="WNQ10686.1"/>
    </source>
</evidence>
<sequence>MSPLTKQQLDQIRDERTRQIKQAALKVFARHGFLRTKTSMIASAAGISEGLIYRYFESKDRLFTTIVQELMEAAESEIDDSRQLPGTPYEQIKALTRNMLDEENKFAFMLVLQARKSNGLQPELAQILEHYSVDSMIDRLLPLVVQGQETGQFAAGDPRQLLCWYFSVVNSLILQEQGDEEYGFPDVDVLLRMLTK</sequence>
<evidence type="ECO:0000256" key="2">
    <source>
        <dbReference type="PROSITE-ProRule" id="PRU00335"/>
    </source>
</evidence>
<proteinExistence type="predicted"/>
<dbReference type="SUPFAM" id="SSF46689">
    <property type="entry name" value="Homeodomain-like"/>
    <property type="match status" value="1"/>
</dbReference>
<name>A0AA96LBL3_9BACL</name>
<feature type="DNA-binding region" description="H-T-H motif" evidence="2">
    <location>
        <begin position="37"/>
        <end position="56"/>
    </location>
</feature>
<dbReference type="InterPro" id="IPR009057">
    <property type="entry name" value="Homeodomain-like_sf"/>
</dbReference>
<keyword evidence="5" id="KW-1185">Reference proteome</keyword>
<dbReference type="InterPro" id="IPR036271">
    <property type="entry name" value="Tet_transcr_reg_TetR-rel_C_sf"/>
</dbReference>
<evidence type="ECO:0000259" key="3">
    <source>
        <dbReference type="PROSITE" id="PS50977"/>
    </source>
</evidence>
<evidence type="ECO:0000256" key="1">
    <source>
        <dbReference type="ARBA" id="ARBA00023125"/>
    </source>
</evidence>
<dbReference type="PRINTS" id="PR00455">
    <property type="entry name" value="HTHTETR"/>
</dbReference>
<dbReference type="PANTHER" id="PTHR30055">
    <property type="entry name" value="HTH-TYPE TRANSCRIPTIONAL REGULATOR RUTR"/>
    <property type="match status" value="1"/>
</dbReference>
<gene>
    <name evidence="4" type="ORF">MJA45_24190</name>
</gene>
<dbReference type="Gene3D" id="1.10.357.10">
    <property type="entry name" value="Tetracycline Repressor, domain 2"/>
    <property type="match status" value="1"/>
</dbReference>
<keyword evidence="1 2" id="KW-0238">DNA-binding</keyword>
<dbReference type="RefSeq" id="WP_315604460.1">
    <property type="nucleotide sequence ID" value="NZ_CP130318.1"/>
</dbReference>
<feature type="domain" description="HTH tetR-type" evidence="3">
    <location>
        <begin position="14"/>
        <end position="74"/>
    </location>
</feature>
<dbReference type="AlphaFoldDB" id="A0AA96LBL3"/>
<dbReference type="InterPro" id="IPR001647">
    <property type="entry name" value="HTH_TetR"/>
</dbReference>
<dbReference type="KEGG" id="paun:MJA45_24190"/>
<dbReference type="Proteomes" id="UP001305702">
    <property type="component" value="Chromosome"/>
</dbReference>
<dbReference type="GO" id="GO:0003677">
    <property type="term" value="F:DNA binding"/>
    <property type="evidence" value="ECO:0007669"/>
    <property type="project" value="UniProtKB-UniRule"/>
</dbReference>
<reference evidence="4 5" key="1">
    <citation type="submission" date="2022-02" db="EMBL/GenBank/DDBJ databases">
        <title>Paenibacillus sp. MBLB1776 Whole Genome Shotgun Sequencing.</title>
        <authorList>
            <person name="Hwang C.Y."/>
            <person name="Cho E.-S."/>
            <person name="Seo M.-J."/>
        </authorList>
    </citation>
    <scope>NUCLEOTIDE SEQUENCE [LARGE SCALE GENOMIC DNA]</scope>
    <source>
        <strain evidence="4 5">MBLB1776</strain>
    </source>
</reference>
<evidence type="ECO:0000313" key="5">
    <source>
        <dbReference type="Proteomes" id="UP001305702"/>
    </source>
</evidence>
<dbReference type="SUPFAM" id="SSF48498">
    <property type="entry name" value="Tetracyclin repressor-like, C-terminal domain"/>
    <property type="match status" value="1"/>
</dbReference>
<dbReference type="GO" id="GO:0006355">
    <property type="term" value="P:regulation of DNA-templated transcription"/>
    <property type="evidence" value="ECO:0007669"/>
    <property type="project" value="UniProtKB-ARBA"/>
</dbReference>
<protein>
    <submittedName>
        <fullName evidence="4">TetR/AcrR family transcriptional regulator</fullName>
    </submittedName>
</protein>